<gene>
    <name evidence="3" type="ORF">NIES37_67620</name>
</gene>
<name>A0A1Z4NAI6_9CYAN</name>
<evidence type="ECO:0000256" key="1">
    <source>
        <dbReference type="SAM" id="MobiDB-lite"/>
    </source>
</evidence>
<evidence type="ECO:0000313" key="3">
    <source>
        <dbReference type="EMBL" id="BAZ02749.1"/>
    </source>
</evidence>
<feature type="signal peptide" evidence="2">
    <location>
        <begin position="1"/>
        <end position="38"/>
    </location>
</feature>
<dbReference type="EMBL" id="AP018248">
    <property type="protein sequence ID" value="BAZ02749.1"/>
    <property type="molecule type" value="Genomic_DNA"/>
</dbReference>
<dbReference type="AlphaFoldDB" id="A0A1Z4NAI6"/>
<dbReference type="Proteomes" id="UP000218785">
    <property type="component" value="Chromosome"/>
</dbReference>
<proteinExistence type="predicted"/>
<protein>
    <recommendedName>
        <fullName evidence="5">Filamentous hemagglutinin outer membrane protein</fullName>
    </recommendedName>
</protein>
<accession>A0A1Z4NAI6</accession>
<evidence type="ECO:0000313" key="4">
    <source>
        <dbReference type="Proteomes" id="UP000218785"/>
    </source>
</evidence>
<dbReference type="KEGG" id="ttq:NIES37_67620"/>
<keyword evidence="2" id="KW-0732">Signal</keyword>
<keyword evidence="4" id="KW-1185">Reference proteome</keyword>
<evidence type="ECO:0008006" key="5">
    <source>
        <dbReference type="Google" id="ProtNLM"/>
    </source>
</evidence>
<feature type="region of interest" description="Disordered" evidence="1">
    <location>
        <begin position="40"/>
        <end position="102"/>
    </location>
</feature>
<evidence type="ECO:0000256" key="2">
    <source>
        <dbReference type="SAM" id="SignalP"/>
    </source>
</evidence>
<reference evidence="3 4" key="1">
    <citation type="submission" date="2017-06" db="EMBL/GenBank/DDBJ databases">
        <title>Genome sequencing of cyanobaciteial culture collection at National Institute for Environmental Studies (NIES).</title>
        <authorList>
            <person name="Hirose Y."/>
            <person name="Shimura Y."/>
            <person name="Fujisawa T."/>
            <person name="Nakamura Y."/>
            <person name="Kawachi M."/>
        </authorList>
    </citation>
    <scope>NUCLEOTIDE SEQUENCE [LARGE SCALE GENOMIC DNA]</scope>
    <source>
        <strain evidence="3 4">NIES-37</strain>
    </source>
</reference>
<organism evidence="3 4">
    <name type="scientific">Tolypothrix tenuis PCC 7101</name>
    <dbReference type="NCBI Taxonomy" id="231146"/>
    <lineage>
        <taxon>Bacteria</taxon>
        <taxon>Bacillati</taxon>
        <taxon>Cyanobacteriota</taxon>
        <taxon>Cyanophyceae</taxon>
        <taxon>Nostocales</taxon>
        <taxon>Tolypothrichaceae</taxon>
        <taxon>Tolypothrix</taxon>
    </lineage>
</organism>
<feature type="chain" id="PRO_5012418990" description="Filamentous hemagglutinin outer membrane protein" evidence="2">
    <location>
        <begin position="39"/>
        <end position="102"/>
    </location>
</feature>
<sequence length="102" mass="10901">MLIFYKGETKAVQQVLQKIIISVLAIAAFNPISLTATAQSTPPAGVNIPPNIPEQIETIPKTPEPLPPAEIPSPAPTSPLQTPSNQQPPQQPGLFHSLKHVK</sequence>
<feature type="compositionally biased region" description="Low complexity" evidence="1">
    <location>
        <begin position="78"/>
        <end position="88"/>
    </location>
</feature>
<feature type="compositionally biased region" description="Pro residues" evidence="1">
    <location>
        <begin position="62"/>
        <end position="77"/>
    </location>
</feature>